<name>A0A4Q5L8Q7_9BACT</name>
<feature type="region of interest" description="Disordered" evidence="1">
    <location>
        <begin position="1"/>
        <end position="28"/>
    </location>
</feature>
<dbReference type="RefSeq" id="WP_129923036.1">
    <property type="nucleotide sequence ID" value="NZ_SEWE01000067.1"/>
</dbReference>
<accession>A0A4Q5L8Q7</accession>
<reference evidence="2 3" key="1">
    <citation type="submission" date="2019-02" db="EMBL/GenBank/DDBJ databases">
        <title>Bacterial novel species isolated from soil.</title>
        <authorList>
            <person name="Jung H.-Y."/>
        </authorList>
    </citation>
    <scope>NUCLEOTIDE SEQUENCE [LARGE SCALE GENOMIC DNA]</scope>
    <source>
        <strain evidence="2 3">1-3-3-3</strain>
    </source>
</reference>
<gene>
    <name evidence="2" type="ORF">EWM57_19765</name>
</gene>
<sequence>MFDEKAKTNSWLTHTSQSSQEPNKRMDDNSLRDTARFWLNQRFSYIQTYSFNRGPKLAAFNQAAKQRFSAVRQELLTAPSARLPAMRENLRCLERGWDLTSLLLTEGENAYHITASPVAIITADSLDAERLAAILATPVCHQFDWMCGPVYRDALAFYDAQGRLRAVLNICFGCDKMLTDQQQEIAADSSTYQRLKQLLIELGHVIDDKYQ</sequence>
<evidence type="ECO:0000313" key="3">
    <source>
        <dbReference type="Proteomes" id="UP000294155"/>
    </source>
</evidence>
<keyword evidence="3" id="KW-1185">Reference proteome</keyword>
<proteinExistence type="predicted"/>
<comment type="caution">
    <text evidence="2">The sequence shown here is derived from an EMBL/GenBank/DDBJ whole genome shotgun (WGS) entry which is preliminary data.</text>
</comment>
<dbReference type="AlphaFoldDB" id="A0A4Q5L8Q7"/>
<organism evidence="2 3">
    <name type="scientific">Hymenobacter persicinus</name>
    <dbReference type="NCBI Taxonomy" id="2025506"/>
    <lineage>
        <taxon>Bacteria</taxon>
        <taxon>Pseudomonadati</taxon>
        <taxon>Bacteroidota</taxon>
        <taxon>Cytophagia</taxon>
        <taxon>Cytophagales</taxon>
        <taxon>Hymenobacteraceae</taxon>
        <taxon>Hymenobacter</taxon>
    </lineage>
</organism>
<evidence type="ECO:0000256" key="1">
    <source>
        <dbReference type="SAM" id="MobiDB-lite"/>
    </source>
</evidence>
<feature type="compositionally biased region" description="Polar residues" evidence="1">
    <location>
        <begin position="8"/>
        <end position="21"/>
    </location>
</feature>
<protein>
    <submittedName>
        <fullName evidence="2">Uncharacterized protein</fullName>
    </submittedName>
</protein>
<dbReference type="Proteomes" id="UP000294155">
    <property type="component" value="Unassembled WGS sequence"/>
</dbReference>
<dbReference type="EMBL" id="SEWE01000067">
    <property type="protein sequence ID" value="RYU75620.1"/>
    <property type="molecule type" value="Genomic_DNA"/>
</dbReference>
<evidence type="ECO:0000313" key="2">
    <source>
        <dbReference type="EMBL" id="RYU75620.1"/>
    </source>
</evidence>
<dbReference type="OrthoDB" id="1376341at2"/>